<proteinExistence type="predicted"/>
<gene>
    <name evidence="2" type="ORF">GSOID_T00008936001</name>
    <name evidence="3" type="ORF">GSOID_T00021223001</name>
</gene>
<evidence type="ECO:0000313" key="4">
    <source>
        <dbReference type="Proteomes" id="UP000001307"/>
    </source>
</evidence>
<dbReference type="Proteomes" id="UP000001307">
    <property type="component" value="Unassembled WGS sequence"/>
</dbReference>
<name>E4WVM8_OIKDI</name>
<accession>E4WVM8</accession>
<dbReference type="AlphaFoldDB" id="E4WVM8"/>
<evidence type="ECO:0000256" key="1">
    <source>
        <dbReference type="SAM" id="Phobius"/>
    </source>
</evidence>
<organism evidence="2">
    <name type="scientific">Oikopleura dioica</name>
    <name type="common">Tunicate</name>
    <dbReference type="NCBI Taxonomy" id="34765"/>
    <lineage>
        <taxon>Eukaryota</taxon>
        <taxon>Metazoa</taxon>
        <taxon>Chordata</taxon>
        <taxon>Tunicata</taxon>
        <taxon>Appendicularia</taxon>
        <taxon>Copelata</taxon>
        <taxon>Oikopleuridae</taxon>
        <taxon>Oikopleura</taxon>
    </lineage>
</organism>
<dbReference type="EMBL" id="FN653017">
    <property type="protein sequence ID" value="CBY21181.1"/>
    <property type="molecule type" value="Genomic_DNA"/>
</dbReference>
<dbReference type="EMBL" id="FN654409">
    <property type="protein sequence ID" value="CBY33319.1"/>
    <property type="molecule type" value="Genomic_DNA"/>
</dbReference>
<keyword evidence="1" id="KW-0472">Membrane</keyword>
<sequence>MEEIGGGVFIRGLGLSTIAFDSGNQSITEMPTEDLLIIVVTVALFSGGIIFFCLNLAKIFPK</sequence>
<reference evidence="2" key="1">
    <citation type="journal article" date="2010" name="Science">
        <title>Plasticity of animal genome architecture unmasked by rapid evolution of a pelagic tunicate.</title>
        <authorList>
            <person name="Denoeud F."/>
            <person name="Henriet S."/>
            <person name="Mungpakdee S."/>
            <person name="Aury J.M."/>
            <person name="Da Silva C."/>
            <person name="Brinkmann H."/>
            <person name="Mikhaleva J."/>
            <person name="Olsen L.C."/>
            <person name="Jubin C."/>
            <person name="Canestro C."/>
            <person name="Bouquet J.M."/>
            <person name="Danks G."/>
            <person name="Poulain J."/>
            <person name="Campsteijn C."/>
            <person name="Adamski M."/>
            <person name="Cross I."/>
            <person name="Yadetie F."/>
            <person name="Muffato M."/>
            <person name="Louis A."/>
            <person name="Butcher S."/>
            <person name="Tsagkogeorga G."/>
            <person name="Konrad A."/>
            <person name="Singh S."/>
            <person name="Jensen M.F."/>
            <person name="Cong E.H."/>
            <person name="Eikeseth-Otteraa H."/>
            <person name="Noel B."/>
            <person name="Anthouard V."/>
            <person name="Porcel B.M."/>
            <person name="Kachouri-Lafond R."/>
            <person name="Nishino A."/>
            <person name="Ugolini M."/>
            <person name="Chourrout P."/>
            <person name="Nishida H."/>
            <person name="Aasland R."/>
            <person name="Huzurbazar S."/>
            <person name="Westhof E."/>
            <person name="Delsuc F."/>
            <person name="Lehrach H."/>
            <person name="Reinhardt R."/>
            <person name="Weissenbach J."/>
            <person name="Roy S.W."/>
            <person name="Artiguenave F."/>
            <person name="Postlethwait J.H."/>
            <person name="Manak J.R."/>
            <person name="Thompson E.M."/>
            <person name="Jaillon O."/>
            <person name="Du Pasquier L."/>
            <person name="Boudinot P."/>
            <person name="Liberles D.A."/>
            <person name="Volff J.N."/>
            <person name="Philippe H."/>
            <person name="Lenhard B."/>
            <person name="Roest Crollius H."/>
            <person name="Wincker P."/>
            <person name="Chourrout D."/>
        </authorList>
    </citation>
    <scope>NUCLEOTIDE SEQUENCE [LARGE SCALE GENOMIC DNA]</scope>
</reference>
<dbReference type="OrthoDB" id="10345913at2759"/>
<keyword evidence="4" id="KW-1185">Reference proteome</keyword>
<evidence type="ECO:0000313" key="3">
    <source>
        <dbReference type="EMBL" id="CBY33319.1"/>
    </source>
</evidence>
<dbReference type="Proteomes" id="UP000011014">
    <property type="component" value="Unassembled WGS sequence"/>
</dbReference>
<feature type="transmembrane region" description="Helical" evidence="1">
    <location>
        <begin position="35"/>
        <end position="57"/>
    </location>
</feature>
<dbReference type="InParanoid" id="E4WVM8"/>
<evidence type="ECO:0000313" key="2">
    <source>
        <dbReference type="EMBL" id="CBY21181.1"/>
    </source>
</evidence>
<keyword evidence="1" id="KW-1133">Transmembrane helix</keyword>
<keyword evidence="1" id="KW-0812">Transmembrane</keyword>
<protein>
    <submittedName>
        <fullName evidence="2">Uncharacterized protein</fullName>
    </submittedName>
</protein>